<dbReference type="STRING" id="1429083.GCA_001885685_00179"/>
<dbReference type="GO" id="GO:0005886">
    <property type="term" value="C:plasma membrane"/>
    <property type="evidence" value="ECO:0007669"/>
    <property type="project" value="UniProtKB-SubCell"/>
</dbReference>
<evidence type="ECO:0000313" key="10">
    <source>
        <dbReference type="Proteomes" id="UP000185766"/>
    </source>
</evidence>
<dbReference type="AlphaFoldDB" id="A0A1H7S2T6"/>
<keyword evidence="4" id="KW-1003">Cell membrane</keyword>
<feature type="transmembrane region" description="Helical" evidence="8">
    <location>
        <begin position="147"/>
        <end position="170"/>
    </location>
</feature>
<organism evidence="9 10">
    <name type="scientific">Atopomonas hussainii</name>
    <dbReference type="NCBI Taxonomy" id="1429083"/>
    <lineage>
        <taxon>Bacteria</taxon>
        <taxon>Pseudomonadati</taxon>
        <taxon>Pseudomonadota</taxon>
        <taxon>Gammaproteobacteria</taxon>
        <taxon>Pseudomonadales</taxon>
        <taxon>Pseudomonadaceae</taxon>
        <taxon>Atopomonas</taxon>
    </lineage>
</organism>
<proteinExistence type="inferred from homology"/>
<feature type="transmembrane region" description="Helical" evidence="8">
    <location>
        <begin position="65"/>
        <end position="96"/>
    </location>
</feature>
<evidence type="ECO:0000256" key="2">
    <source>
        <dbReference type="ARBA" id="ARBA00010735"/>
    </source>
</evidence>
<feature type="transmembrane region" description="Helical" evidence="8">
    <location>
        <begin position="35"/>
        <end position="58"/>
    </location>
</feature>
<evidence type="ECO:0000313" key="9">
    <source>
        <dbReference type="EMBL" id="SEL66931.1"/>
    </source>
</evidence>
<keyword evidence="7 8" id="KW-0472">Membrane</keyword>
<comment type="subcellular location">
    <subcellularLocation>
        <location evidence="1">Cell membrane</location>
        <topology evidence="1">Multi-pass membrane protein</topology>
    </subcellularLocation>
</comment>
<accession>A0A1H7S2T6</accession>
<evidence type="ECO:0000256" key="1">
    <source>
        <dbReference type="ARBA" id="ARBA00004651"/>
    </source>
</evidence>
<keyword evidence="6 8" id="KW-1133">Transmembrane helix</keyword>
<feature type="transmembrane region" description="Helical" evidence="8">
    <location>
        <begin position="221"/>
        <end position="242"/>
    </location>
</feature>
<comment type="similarity">
    <text evidence="2">Belongs to the AzlC family.</text>
</comment>
<protein>
    <submittedName>
        <fullName evidence="9">4-azaleucine resistance probable transporter AzlC</fullName>
    </submittedName>
</protein>
<reference evidence="9 10" key="1">
    <citation type="submission" date="2016-10" db="EMBL/GenBank/DDBJ databases">
        <authorList>
            <person name="de Groot N.N."/>
        </authorList>
    </citation>
    <scope>NUCLEOTIDE SEQUENCE [LARGE SCALE GENOMIC DNA]</scope>
    <source>
        <strain evidence="9 10">JCM 19513</strain>
    </source>
</reference>
<evidence type="ECO:0000256" key="5">
    <source>
        <dbReference type="ARBA" id="ARBA00022692"/>
    </source>
</evidence>
<dbReference type="PANTHER" id="PTHR34979">
    <property type="entry name" value="INNER MEMBRANE PROTEIN YGAZ"/>
    <property type="match status" value="1"/>
</dbReference>
<evidence type="ECO:0000256" key="4">
    <source>
        <dbReference type="ARBA" id="ARBA00022475"/>
    </source>
</evidence>
<dbReference type="GO" id="GO:1903785">
    <property type="term" value="P:L-valine transmembrane transport"/>
    <property type="evidence" value="ECO:0007669"/>
    <property type="project" value="TreeGrafter"/>
</dbReference>
<dbReference type="Proteomes" id="UP000185766">
    <property type="component" value="Unassembled WGS sequence"/>
</dbReference>
<evidence type="ECO:0000256" key="3">
    <source>
        <dbReference type="ARBA" id="ARBA00022448"/>
    </source>
</evidence>
<feature type="transmembrane region" description="Helical" evidence="8">
    <location>
        <begin position="182"/>
        <end position="200"/>
    </location>
</feature>
<dbReference type="RefSeq" id="WP_074870209.1">
    <property type="nucleotide sequence ID" value="NZ_FOAS01000017.1"/>
</dbReference>
<keyword evidence="5 8" id="KW-0812">Transmembrane</keyword>
<evidence type="ECO:0000256" key="8">
    <source>
        <dbReference type="SAM" id="Phobius"/>
    </source>
</evidence>
<evidence type="ECO:0000256" key="6">
    <source>
        <dbReference type="ARBA" id="ARBA00022989"/>
    </source>
</evidence>
<dbReference type="InterPro" id="IPR011606">
    <property type="entry name" value="Brnchd-chn_aa_trnsp_permease"/>
</dbReference>
<sequence>MDTDTRFEPSSSALVTSTSSRLGQFLLGSRDTLPLIIGAIPFGLLFGALGVAAGLSLWQTLGMSLLVFAGAAQFIAVGLIGAGAGIGVIIFTTLIVNLRHALYSASLQPVVKHLPLRWRVFLAFGLTDECYAVMLRRLDRGPLCDNGRWFFAGTVVTMFSSWQLCTLIGALFGQAMPDLNRWGLEFALVASFIGIVVPMLKRYPQWAAAAAAGVVAVWARTLPYNLGLLLATAVGITVGLLLDKPAEEAAA</sequence>
<gene>
    <name evidence="9" type="ORF">SAMN05216214_11711</name>
</gene>
<keyword evidence="3" id="KW-0813">Transport</keyword>
<name>A0A1H7S2T6_9GAMM</name>
<keyword evidence="10" id="KW-1185">Reference proteome</keyword>
<dbReference type="PANTHER" id="PTHR34979:SF1">
    <property type="entry name" value="INNER MEMBRANE PROTEIN YGAZ"/>
    <property type="match status" value="1"/>
</dbReference>
<evidence type="ECO:0000256" key="7">
    <source>
        <dbReference type="ARBA" id="ARBA00023136"/>
    </source>
</evidence>
<dbReference type="EMBL" id="FOAS01000017">
    <property type="protein sequence ID" value="SEL66931.1"/>
    <property type="molecule type" value="Genomic_DNA"/>
</dbReference>
<dbReference type="Pfam" id="PF03591">
    <property type="entry name" value="AzlC"/>
    <property type="match status" value="1"/>
</dbReference>